<keyword evidence="1" id="KW-0805">Transcription regulation</keyword>
<keyword evidence="3" id="KW-0804">Transcription</keyword>
<dbReference type="PANTHER" id="PTHR46796">
    <property type="entry name" value="HTH-TYPE TRANSCRIPTIONAL ACTIVATOR RHAS-RELATED"/>
    <property type="match status" value="1"/>
</dbReference>
<dbReference type="GO" id="GO:0043565">
    <property type="term" value="F:sequence-specific DNA binding"/>
    <property type="evidence" value="ECO:0007669"/>
    <property type="project" value="InterPro"/>
</dbReference>
<dbReference type="GO" id="GO:0003700">
    <property type="term" value="F:DNA-binding transcription factor activity"/>
    <property type="evidence" value="ECO:0007669"/>
    <property type="project" value="InterPro"/>
</dbReference>
<name>A0A2K2G383_9SPHN</name>
<dbReference type="InterPro" id="IPR020449">
    <property type="entry name" value="Tscrpt_reg_AraC-type_HTH"/>
</dbReference>
<dbReference type="PRINTS" id="PR00032">
    <property type="entry name" value="HTHARAC"/>
</dbReference>
<protein>
    <recommendedName>
        <fullName evidence="4">HTH araC/xylS-type domain-containing protein</fullName>
    </recommendedName>
</protein>
<reference evidence="5 6" key="1">
    <citation type="submission" date="2016-05" db="EMBL/GenBank/DDBJ databases">
        <title>Complete genome sequence of Novosphingobium guangzhouense SA925(T).</title>
        <authorList>
            <person name="Sha S."/>
        </authorList>
    </citation>
    <scope>NUCLEOTIDE SEQUENCE [LARGE SCALE GENOMIC DNA]</scope>
    <source>
        <strain evidence="5 6">SA925</strain>
    </source>
</reference>
<dbReference type="Pfam" id="PF12833">
    <property type="entry name" value="HTH_18"/>
    <property type="match status" value="1"/>
</dbReference>
<dbReference type="InterPro" id="IPR018060">
    <property type="entry name" value="HTH_AraC"/>
</dbReference>
<organism evidence="5 6">
    <name type="scientific">Novosphingobium guangzhouense</name>
    <dbReference type="NCBI Taxonomy" id="1850347"/>
    <lineage>
        <taxon>Bacteria</taxon>
        <taxon>Pseudomonadati</taxon>
        <taxon>Pseudomonadota</taxon>
        <taxon>Alphaproteobacteria</taxon>
        <taxon>Sphingomonadales</taxon>
        <taxon>Sphingomonadaceae</taxon>
        <taxon>Novosphingobium</taxon>
    </lineage>
</organism>
<evidence type="ECO:0000256" key="3">
    <source>
        <dbReference type="ARBA" id="ARBA00023163"/>
    </source>
</evidence>
<evidence type="ECO:0000256" key="2">
    <source>
        <dbReference type="ARBA" id="ARBA00023125"/>
    </source>
</evidence>
<keyword evidence="6" id="KW-1185">Reference proteome</keyword>
<feature type="domain" description="HTH araC/xylS-type" evidence="4">
    <location>
        <begin position="178"/>
        <end position="277"/>
    </location>
</feature>
<dbReference type="PROSITE" id="PS01124">
    <property type="entry name" value="HTH_ARAC_FAMILY_2"/>
    <property type="match status" value="1"/>
</dbReference>
<dbReference type="PANTHER" id="PTHR46796:SF6">
    <property type="entry name" value="ARAC SUBFAMILY"/>
    <property type="match status" value="1"/>
</dbReference>
<evidence type="ECO:0000313" key="5">
    <source>
        <dbReference type="EMBL" id="PNU05505.1"/>
    </source>
</evidence>
<dbReference type="EMBL" id="LYMM01000025">
    <property type="protein sequence ID" value="PNU05505.1"/>
    <property type="molecule type" value="Genomic_DNA"/>
</dbReference>
<dbReference type="SMART" id="SM00342">
    <property type="entry name" value="HTH_ARAC"/>
    <property type="match status" value="1"/>
</dbReference>
<dbReference type="InterPro" id="IPR018062">
    <property type="entry name" value="HTH_AraC-typ_CS"/>
</dbReference>
<proteinExistence type="predicted"/>
<gene>
    <name evidence="5" type="ORF">A8V01_16115</name>
</gene>
<sequence length="279" mass="31032">MFNGDSHLRSFGTLFVGQVAASTSNADDVVLDRRNAHILSDKRDEYTIFFVSRGRMAFEQMGRQATVLAGQFILADHGRPWRFAMSGDYAAATMVIPRALLDARFEDIRRALVQPITADTGLGRIVCAYLSGMADLTAMTEIAGREVLASSALDVIATTFEQHVGAMGNLSAQESKLRMVKQYLRRNLDNPDLSVTVISDEQGVTPRTLNRLFARDGTTPIKWLWEQRLRASHCALLESRVQNVTQAAFEFGFSDVSHFSRAFKKAFGVSPREVLYRGC</sequence>
<dbReference type="Pfam" id="PF14525">
    <property type="entry name" value="AraC_binding_2"/>
    <property type="match status" value="1"/>
</dbReference>
<dbReference type="Proteomes" id="UP000236327">
    <property type="component" value="Unassembled WGS sequence"/>
</dbReference>
<evidence type="ECO:0000256" key="1">
    <source>
        <dbReference type="ARBA" id="ARBA00023015"/>
    </source>
</evidence>
<evidence type="ECO:0000259" key="4">
    <source>
        <dbReference type="PROSITE" id="PS01124"/>
    </source>
</evidence>
<dbReference type="InterPro" id="IPR050204">
    <property type="entry name" value="AraC_XylS_family_regulators"/>
</dbReference>
<comment type="caution">
    <text evidence="5">The sequence shown here is derived from an EMBL/GenBank/DDBJ whole genome shotgun (WGS) entry which is preliminary data.</text>
</comment>
<dbReference type="AlphaFoldDB" id="A0A2K2G383"/>
<dbReference type="Gene3D" id="1.10.10.60">
    <property type="entry name" value="Homeodomain-like"/>
    <property type="match status" value="1"/>
</dbReference>
<keyword evidence="2" id="KW-0238">DNA-binding</keyword>
<dbReference type="SUPFAM" id="SSF46689">
    <property type="entry name" value="Homeodomain-like"/>
    <property type="match status" value="1"/>
</dbReference>
<evidence type="ECO:0000313" key="6">
    <source>
        <dbReference type="Proteomes" id="UP000236327"/>
    </source>
</evidence>
<dbReference type="InterPro" id="IPR035418">
    <property type="entry name" value="AraC-bd_2"/>
</dbReference>
<dbReference type="PROSITE" id="PS00041">
    <property type="entry name" value="HTH_ARAC_FAMILY_1"/>
    <property type="match status" value="1"/>
</dbReference>
<dbReference type="InterPro" id="IPR009057">
    <property type="entry name" value="Homeodomain-like_sf"/>
</dbReference>
<accession>A0A2K2G383</accession>